<dbReference type="AlphaFoldDB" id="A0A8S9PXS7"/>
<evidence type="ECO:0000313" key="3">
    <source>
        <dbReference type="Proteomes" id="UP000712600"/>
    </source>
</evidence>
<gene>
    <name evidence="2" type="ORF">F2Q69_00046661</name>
</gene>
<protein>
    <submittedName>
        <fullName evidence="2">Uncharacterized protein</fullName>
    </submittedName>
</protein>
<accession>A0A8S9PXS7</accession>
<organism evidence="2 3">
    <name type="scientific">Brassica cretica</name>
    <name type="common">Mustard</name>
    <dbReference type="NCBI Taxonomy" id="69181"/>
    <lineage>
        <taxon>Eukaryota</taxon>
        <taxon>Viridiplantae</taxon>
        <taxon>Streptophyta</taxon>
        <taxon>Embryophyta</taxon>
        <taxon>Tracheophyta</taxon>
        <taxon>Spermatophyta</taxon>
        <taxon>Magnoliopsida</taxon>
        <taxon>eudicotyledons</taxon>
        <taxon>Gunneridae</taxon>
        <taxon>Pentapetalae</taxon>
        <taxon>rosids</taxon>
        <taxon>malvids</taxon>
        <taxon>Brassicales</taxon>
        <taxon>Brassicaceae</taxon>
        <taxon>Brassiceae</taxon>
        <taxon>Brassica</taxon>
    </lineage>
</organism>
<evidence type="ECO:0000256" key="1">
    <source>
        <dbReference type="SAM" id="MobiDB-lite"/>
    </source>
</evidence>
<reference evidence="2" key="1">
    <citation type="submission" date="2019-12" db="EMBL/GenBank/DDBJ databases">
        <title>Genome sequencing and annotation of Brassica cretica.</title>
        <authorList>
            <person name="Studholme D.J."/>
            <person name="Sarris P."/>
        </authorList>
    </citation>
    <scope>NUCLEOTIDE SEQUENCE</scope>
    <source>
        <strain evidence="2">PFS-109/04</strain>
        <tissue evidence="2">Leaf</tissue>
    </source>
</reference>
<feature type="compositionally biased region" description="Polar residues" evidence="1">
    <location>
        <begin position="72"/>
        <end position="83"/>
    </location>
</feature>
<proteinExistence type="predicted"/>
<comment type="caution">
    <text evidence="2">The sequence shown here is derived from an EMBL/GenBank/DDBJ whole genome shotgun (WGS) entry which is preliminary data.</text>
</comment>
<evidence type="ECO:0000313" key="2">
    <source>
        <dbReference type="EMBL" id="KAF3526855.1"/>
    </source>
</evidence>
<sequence length="165" mass="18392">MFLVKSGMIKVKSGSAVGFGLSRWLGRSRTGSVRLVFRTWTWSKLHSGFFRLLVNSRNRCFGQESIGQGTLDTQSAAHIATSSLKKKKKGKREEMPSTKKSRTKSRSKPLERRKALHEEIENKESIQTSSDSLPKLKDLCSSNLGPTLLAETRVCLCVPKKVPNA</sequence>
<dbReference type="Proteomes" id="UP000712600">
    <property type="component" value="Unassembled WGS sequence"/>
</dbReference>
<name>A0A8S9PXS7_BRACR</name>
<dbReference type="EMBL" id="QGKX02001347">
    <property type="protein sequence ID" value="KAF3526855.1"/>
    <property type="molecule type" value="Genomic_DNA"/>
</dbReference>
<feature type="region of interest" description="Disordered" evidence="1">
    <location>
        <begin position="72"/>
        <end position="135"/>
    </location>
</feature>
<feature type="compositionally biased region" description="Basic and acidic residues" evidence="1">
    <location>
        <begin position="108"/>
        <end position="124"/>
    </location>
</feature>